<protein>
    <submittedName>
        <fullName evidence="3">Uncharacterized protein</fullName>
    </submittedName>
</protein>
<accession>A0A146K4C0</accession>
<dbReference type="EMBL" id="GDID01006267">
    <property type="protein sequence ID" value="JAP90339.1"/>
    <property type="molecule type" value="Transcribed_RNA"/>
</dbReference>
<feature type="region of interest" description="Disordered" evidence="2">
    <location>
        <begin position="490"/>
        <end position="526"/>
    </location>
</feature>
<evidence type="ECO:0000256" key="1">
    <source>
        <dbReference type="SAM" id="Coils"/>
    </source>
</evidence>
<dbReference type="AlphaFoldDB" id="A0A146K4C0"/>
<feature type="region of interest" description="Disordered" evidence="2">
    <location>
        <begin position="78"/>
        <end position="124"/>
    </location>
</feature>
<feature type="compositionally biased region" description="Polar residues" evidence="2">
    <location>
        <begin position="82"/>
        <end position="91"/>
    </location>
</feature>
<evidence type="ECO:0000313" key="3">
    <source>
        <dbReference type="EMBL" id="JAP90339.1"/>
    </source>
</evidence>
<proteinExistence type="predicted"/>
<organism evidence="3">
    <name type="scientific">Trepomonas sp. PC1</name>
    <dbReference type="NCBI Taxonomy" id="1076344"/>
    <lineage>
        <taxon>Eukaryota</taxon>
        <taxon>Metamonada</taxon>
        <taxon>Diplomonadida</taxon>
        <taxon>Hexamitidae</taxon>
        <taxon>Hexamitinae</taxon>
        <taxon>Trepomonas</taxon>
    </lineage>
</organism>
<feature type="region of interest" description="Disordered" evidence="2">
    <location>
        <begin position="422"/>
        <end position="444"/>
    </location>
</feature>
<feature type="region of interest" description="Disordered" evidence="2">
    <location>
        <begin position="302"/>
        <end position="332"/>
    </location>
</feature>
<feature type="coiled-coil region" evidence="1">
    <location>
        <begin position="220"/>
        <end position="293"/>
    </location>
</feature>
<feature type="compositionally biased region" description="Polar residues" evidence="2">
    <location>
        <begin position="565"/>
        <end position="586"/>
    </location>
</feature>
<evidence type="ECO:0000256" key="2">
    <source>
        <dbReference type="SAM" id="MobiDB-lite"/>
    </source>
</evidence>
<sequence length="886" mass="103398">KIYLAVQQFLSVAEEEQQQPHIIKSQLEILISVMNKSLKNKFALLYIRSFGTIFDIKEYVIPYIRVLYEKFSGQFPKDLPQLDTSRSNTKSQEIKPLPQKLSNSQTLSQSNLQKSQQATQPLRQTEIQPSPLTHHSQSNSQFLPSPIQQVQQEMTLTSQNENFVQTRLDDEDERYNPGLLSSQMERLRTLTDLNHPIFSTLDIMNKQLKQFMISHKLHAADQVDEETEWVQRQMQEEEEKLRQKKRQVELQQKDVQQMLQEIQTQKYMQQQAQKELDEKQEKLNEQLQLFQNRLNGSVRVLQKDLDGQRTSNKRNEDQLEKTKRAKQSNEVVNIPMQQTQKATKNVLGIQQFTETEFEEEISKPKPKKNSQNPTKLELLAEELDKINRLNTKNKNLVVNIPQKNAEKEVSVNNIKFAESQSLVQQKPEENFNSSEEECQSDHSQFANQFEEISDSDQNNTDFEREFQIQTQNIQNSSGISPILANQNTEQSNIVPPSSHKSIKFDQESQSNRSQGTQSSVRDKHSPVKVSLMQIIKSKQEPKVNQIQKDVKELSKSFSQKDKSWEAQTQKSIESVERSLQSKNKSQLTEKEEEQCSSQNQSQAEHSEEPAQRHPKVQKAKLFNYQINEFNPIGFQIQEVIIAKQKYLQELQHIKIQYQRYNPSQKYKKKFFDLKKKLCASKYIFNLIKCNGFNLPLLQVEKYFALQEELSQLKKVPHTLQMHVETLTQPPKNPDFYPFDFIQLFVAKTAQINENVEKDGAEYIKYLFRQIKRIIGSNDFSTYMLGFSALQSEQYQSGIRFYLQEKWGKEFESRLMQYFLSQIGRNLKYSRGKKHADMKRAFKSDPDGKMGAEQVVLLVCILLYVAGFEPDETKLPMGMFPALKAVQ</sequence>
<name>A0A146K4C0_9EUKA</name>
<reference evidence="3" key="1">
    <citation type="submission" date="2015-07" db="EMBL/GenBank/DDBJ databases">
        <title>Adaptation to a free-living lifestyle via gene acquisitions in the diplomonad Trepomonas sp. PC1.</title>
        <authorList>
            <person name="Xu F."/>
            <person name="Jerlstrom-Hultqvist J."/>
            <person name="Kolisko M."/>
            <person name="Simpson A.G.B."/>
            <person name="Roger A.J."/>
            <person name="Svard S.G."/>
            <person name="Andersson J.O."/>
        </authorList>
    </citation>
    <scope>NUCLEOTIDE SEQUENCE</scope>
    <source>
        <strain evidence="3">PC1</strain>
    </source>
</reference>
<feature type="compositionally biased region" description="Polar residues" evidence="2">
    <location>
        <begin position="507"/>
        <end position="519"/>
    </location>
</feature>
<feature type="compositionally biased region" description="Low complexity" evidence="2">
    <location>
        <begin position="99"/>
        <end position="117"/>
    </location>
</feature>
<keyword evidence="1" id="KW-0175">Coiled coil</keyword>
<feature type="region of interest" description="Disordered" evidence="2">
    <location>
        <begin position="554"/>
        <end position="614"/>
    </location>
</feature>
<feature type="compositionally biased region" description="Basic and acidic residues" evidence="2">
    <location>
        <begin position="302"/>
        <end position="322"/>
    </location>
</feature>
<gene>
    <name evidence="3" type="ORF">TPC1_30166</name>
</gene>
<feature type="non-terminal residue" evidence="3">
    <location>
        <position position="1"/>
    </location>
</feature>
<feature type="compositionally biased region" description="Polar residues" evidence="2">
    <location>
        <begin position="490"/>
        <end position="499"/>
    </location>
</feature>
<feature type="compositionally biased region" description="Basic and acidic residues" evidence="2">
    <location>
        <begin position="554"/>
        <end position="564"/>
    </location>
</feature>